<keyword evidence="2" id="KW-0732">Signal</keyword>
<protein>
    <submittedName>
        <fullName evidence="3">Uncharacterized protein</fullName>
    </submittedName>
</protein>
<evidence type="ECO:0000256" key="2">
    <source>
        <dbReference type="SAM" id="SignalP"/>
    </source>
</evidence>
<feature type="compositionally biased region" description="Basic and acidic residues" evidence="1">
    <location>
        <begin position="335"/>
        <end position="362"/>
    </location>
</feature>
<feature type="compositionally biased region" description="Basic and acidic residues" evidence="1">
    <location>
        <begin position="105"/>
        <end position="117"/>
    </location>
</feature>
<feature type="region of interest" description="Disordered" evidence="1">
    <location>
        <begin position="256"/>
        <end position="285"/>
    </location>
</feature>
<feature type="compositionally biased region" description="Basic and acidic residues" evidence="1">
    <location>
        <begin position="269"/>
        <end position="282"/>
    </location>
</feature>
<dbReference type="EMBL" id="JADNYJ010000150">
    <property type="protein sequence ID" value="KAF8879325.1"/>
    <property type="molecule type" value="Genomic_DNA"/>
</dbReference>
<evidence type="ECO:0000313" key="3">
    <source>
        <dbReference type="EMBL" id="KAF8879325.1"/>
    </source>
</evidence>
<keyword evidence="4" id="KW-1185">Reference proteome</keyword>
<feature type="region of interest" description="Disordered" evidence="1">
    <location>
        <begin position="56"/>
        <end position="118"/>
    </location>
</feature>
<evidence type="ECO:0000313" key="4">
    <source>
        <dbReference type="Proteomes" id="UP000724874"/>
    </source>
</evidence>
<dbReference type="AlphaFoldDB" id="A0A9P5NCW0"/>
<comment type="caution">
    <text evidence="3">The sequence shown here is derived from an EMBL/GenBank/DDBJ whole genome shotgun (WGS) entry which is preliminary data.</text>
</comment>
<gene>
    <name evidence="3" type="ORF">CPB84DRAFT_1751688</name>
</gene>
<reference evidence="3" key="1">
    <citation type="submission" date="2020-11" db="EMBL/GenBank/DDBJ databases">
        <authorList>
            <consortium name="DOE Joint Genome Institute"/>
            <person name="Ahrendt S."/>
            <person name="Riley R."/>
            <person name="Andreopoulos W."/>
            <person name="LaButti K."/>
            <person name="Pangilinan J."/>
            <person name="Ruiz-duenas F.J."/>
            <person name="Barrasa J.M."/>
            <person name="Sanchez-Garcia M."/>
            <person name="Camarero S."/>
            <person name="Miyauchi S."/>
            <person name="Serrano A."/>
            <person name="Linde D."/>
            <person name="Babiker R."/>
            <person name="Drula E."/>
            <person name="Ayuso-Fernandez I."/>
            <person name="Pacheco R."/>
            <person name="Padilla G."/>
            <person name="Ferreira P."/>
            <person name="Barriuso J."/>
            <person name="Kellner H."/>
            <person name="Castanera R."/>
            <person name="Alfaro M."/>
            <person name="Ramirez L."/>
            <person name="Pisabarro A.G."/>
            <person name="Kuo A."/>
            <person name="Tritt A."/>
            <person name="Lipzen A."/>
            <person name="He G."/>
            <person name="Yan M."/>
            <person name="Ng V."/>
            <person name="Cullen D."/>
            <person name="Martin F."/>
            <person name="Rosso M.-N."/>
            <person name="Henrissat B."/>
            <person name="Hibbett D."/>
            <person name="Martinez A.T."/>
            <person name="Grigoriev I.V."/>
        </authorList>
    </citation>
    <scope>NUCLEOTIDE SEQUENCE</scope>
    <source>
        <strain evidence="3">AH 44721</strain>
    </source>
</reference>
<organism evidence="3 4">
    <name type="scientific">Gymnopilus junonius</name>
    <name type="common">Spectacular rustgill mushroom</name>
    <name type="synonym">Gymnopilus spectabilis subsp. junonius</name>
    <dbReference type="NCBI Taxonomy" id="109634"/>
    <lineage>
        <taxon>Eukaryota</taxon>
        <taxon>Fungi</taxon>
        <taxon>Dikarya</taxon>
        <taxon>Basidiomycota</taxon>
        <taxon>Agaricomycotina</taxon>
        <taxon>Agaricomycetes</taxon>
        <taxon>Agaricomycetidae</taxon>
        <taxon>Agaricales</taxon>
        <taxon>Agaricineae</taxon>
        <taxon>Hymenogastraceae</taxon>
        <taxon>Gymnopilus</taxon>
    </lineage>
</organism>
<feature type="compositionally biased region" description="Basic and acidic residues" evidence="1">
    <location>
        <begin position="67"/>
        <end position="86"/>
    </location>
</feature>
<feature type="chain" id="PRO_5040357296" evidence="2">
    <location>
        <begin position="18"/>
        <end position="470"/>
    </location>
</feature>
<evidence type="ECO:0000256" key="1">
    <source>
        <dbReference type="SAM" id="MobiDB-lite"/>
    </source>
</evidence>
<feature type="region of interest" description="Disordered" evidence="1">
    <location>
        <begin position="177"/>
        <end position="197"/>
    </location>
</feature>
<dbReference type="Proteomes" id="UP000724874">
    <property type="component" value="Unassembled WGS sequence"/>
</dbReference>
<sequence length="470" mass="52127">MRNSFALLLSFVSLISCLYFHRTTDICLLTGFMVDSHGLESSSNSNLNVANTANYQESNRHTGSFGHTEHGSGRRFRDDDSHDRRPSQPMEYDSGRHSGFNPAIHHGDAHTPDEYHGHTWANRPIEHAFFHHDSSLNELHHSHFGPDDSGRHDMQRFGGHRGTMQSTGGDLHHFGGHESAEQRTGSHAFESKEGHPSRLGFHDASFRGERHPGAHGGVEQNGPSHPFTDIGHRGDRLPGSHATEQTVHPFKDIGHRGERRSGAQGTAEHPFKDVGSRGERRPGVRGTVDQSIRLFTNNGRHPGVQGTAEQKVRPFKEVGNRGERKPGAAAYNVHSSKDAGDHGDRRGAYRTTEHNARPSNDINHHNDMYLPVSHHHALHATNGNMRHIDAHIPSEHIPQHGHEAKSSMSQGHHTEFRHETDTHSIHGNSPTLHKLHSGLLKDHPLVRGQLAKGGLKEHSSFVDNTGHKAL</sequence>
<dbReference type="PROSITE" id="PS51257">
    <property type="entry name" value="PROKAR_LIPOPROTEIN"/>
    <property type="match status" value="1"/>
</dbReference>
<proteinExistence type="predicted"/>
<name>A0A9P5NCW0_GYMJU</name>
<feature type="signal peptide" evidence="2">
    <location>
        <begin position="1"/>
        <end position="17"/>
    </location>
</feature>
<feature type="region of interest" description="Disordered" evidence="1">
    <location>
        <begin position="319"/>
        <end position="362"/>
    </location>
</feature>
<accession>A0A9P5NCW0</accession>